<reference evidence="1" key="2">
    <citation type="journal article" date="2015" name="Data Brief">
        <title>Shoot transcriptome of the giant reed, Arundo donax.</title>
        <authorList>
            <person name="Barrero R.A."/>
            <person name="Guerrero F.D."/>
            <person name="Moolhuijzen P."/>
            <person name="Goolsby J.A."/>
            <person name="Tidwell J."/>
            <person name="Bellgard S.E."/>
            <person name="Bellgard M.I."/>
        </authorList>
    </citation>
    <scope>NUCLEOTIDE SEQUENCE</scope>
    <source>
        <tissue evidence="1">Shoot tissue taken approximately 20 cm above the soil surface</tissue>
    </source>
</reference>
<dbReference type="AlphaFoldDB" id="A0A0A9CTK3"/>
<evidence type="ECO:0000313" key="1">
    <source>
        <dbReference type="EMBL" id="JAD76710.1"/>
    </source>
</evidence>
<name>A0A0A9CTK3_ARUDO</name>
<protein>
    <submittedName>
        <fullName evidence="1">Uncharacterized protein</fullName>
    </submittedName>
</protein>
<proteinExistence type="predicted"/>
<reference evidence="1" key="1">
    <citation type="submission" date="2014-09" db="EMBL/GenBank/DDBJ databases">
        <authorList>
            <person name="Magalhaes I.L.F."/>
            <person name="Oliveira U."/>
            <person name="Santos F.R."/>
            <person name="Vidigal T.H.D.A."/>
            <person name="Brescovit A.D."/>
            <person name="Santos A.J."/>
        </authorList>
    </citation>
    <scope>NUCLEOTIDE SEQUENCE</scope>
    <source>
        <tissue evidence="1">Shoot tissue taken approximately 20 cm above the soil surface</tissue>
    </source>
</reference>
<sequence>MRMRMQMFLRDTQRTGAGRVQPFFHQVHFTAEAPGGSCPLLTAFDWLSWLAPLSAEFST</sequence>
<dbReference type="EMBL" id="GBRH01221185">
    <property type="protein sequence ID" value="JAD76710.1"/>
    <property type="molecule type" value="Transcribed_RNA"/>
</dbReference>
<organism evidence="1">
    <name type="scientific">Arundo donax</name>
    <name type="common">Giant reed</name>
    <name type="synonym">Donax arundinaceus</name>
    <dbReference type="NCBI Taxonomy" id="35708"/>
    <lineage>
        <taxon>Eukaryota</taxon>
        <taxon>Viridiplantae</taxon>
        <taxon>Streptophyta</taxon>
        <taxon>Embryophyta</taxon>
        <taxon>Tracheophyta</taxon>
        <taxon>Spermatophyta</taxon>
        <taxon>Magnoliopsida</taxon>
        <taxon>Liliopsida</taxon>
        <taxon>Poales</taxon>
        <taxon>Poaceae</taxon>
        <taxon>PACMAD clade</taxon>
        <taxon>Arundinoideae</taxon>
        <taxon>Arundineae</taxon>
        <taxon>Arundo</taxon>
    </lineage>
</organism>
<accession>A0A0A9CTK3</accession>